<evidence type="ECO:0000256" key="2">
    <source>
        <dbReference type="ARBA" id="ARBA00022670"/>
    </source>
</evidence>
<evidence type="ECO:0000313" key="7">
    <source>
        <dbReference type="Proteomes" id="UP001274830"/>
    </source>
</evidence>
<dbReference type="PANTHER" id="PTHR23402">
    <property type="entry name" value="PROTEASE FAMILY C15 PYROGLUTAMYL-PEPTIDASE I-RELATED"/>
    <property type="match status" value="1"/>
</dbReference>
<protein>
    <submittedName>
        <fullName evidence="6">Uncharacterized protein</fullName>
    </submittedName>
</protein>
<keyword evidence="3" id="KW-0378">Hydrolase</keyword>
<evidence type="ECO:0000256" key="4">
    <source>
        <dbReference type="ARBA" id="ARBA00022807"/>
    </source>
</evidence>
<dbReference type="AlphaFoldDB" id="A0AAE0WU59"/>
<name>A0AAE0WU59_9PEZI</name>
<comment type="caution">
    <text evidence="6">The sequence shown here is derived from an EMBL/GenBank/DDBJ whole genome shotgun (WGS) entry which is preliminary data.</text>
</comment>
<evidence type="ECO:0000313" key="6">
    <source>
        <dbReference type="EMBL" id="KAK3678224.1"/>
    </source>
</evidence>
<accession>A0AAE0WU59</accession>
<organism evidence="6 7">
    <name type="scientific">Recurvomyces mirabilis</name>
    <dbReference type="NCBI Taxonomy" id="574656"/>
    <lineage>
        <taxon>Eukaryota</taxon>
        <taxon>Fungi</taxon>
        <taxon>Dikarya</taxon>
        <taxon>Ascomycota</taxon>
        <taxon>Pezizomycotina</taxon>
        <taxon>Dothideomycetes</taxon>
        <taxon>Dothideomycetidae</taxon>
        <taxon>Mycosphaerellales</taxon>
        <taxon>Teratosphaeriaceae</taxon>
        <taxon>Recurvomyces</taxon>
    </lineage>
</organism>
<proteinExistence type="inferred from homology"/>
<dbReference type="SUPFAM" id="SSF53182">
    <property type="entry name" value="Pyrrolidone carboxyl peptidase (pyroglutamate aminopeptidase)"/>
    <property type="match status" value="1"/>
</dbReference>
<dbReference type="InterPro" id="IPR036440">
    <property type="entry name" value="Peptidase_C15-like_sf"/>
</dbReference>
<sequence length="225" mass="25005">MPAKKGKNYSNKTAVANKTTFDVLVTGFEMWSGHPNEPNPSQLITADLPRKIEIKQPGNATINVSVNFSNEPVPVNFAGIDALVPRLFEAKRYDFVIHTGVAPSIKWYEIETSARRSGYKTKTDFGEKPPGEEHPGYGGREEPVRFETCVLDLGVETVLKSWKEQCTLKDADLRISRDAGLFVCEYITYASLAYLRYNKNHLLPPDEQTGVAFLHAPANGSEGMP</sequence>
<keyword evidence="2" id="KW-0645">Protease</keyword>
<comment type="similarity">
    <text evidence="1">Belongs to the peptidase C15 family.</text>
</comment>
<keyword evidence="7" id="KW-1185">Reference proteome</keyword>
<dbReference type="PANTHER" id="PTHR23402:SF1">
    <property type="entry name" value="PYROGLUTAMYL-PEPTIDASE I"/>
    <property type="match status" value="1"/>
</dbReference>
<dbReference type="Pfam" id="PF01470">
    <property type="entry name" value="Peptidase_C15"/>
    <property type="match status" value="1"/>
</dbReference>
<evidence type="ECO:0000256" key="1">
    <source>
        <dbReference type="ARBA" id="ARBA00006641"/>
    </source>
</evidence>
<feature type="region of interest" description="Disordered" evidence="5">
    <location>
        <begin position="119"/>
        <end position="140"/>
    </location>
</feature>
<dbReference type="GO" id="GO:0006508">
    <property type="term" value="P:proteolysis"/>
    <property type="evidence" value="ECO:0007669"/>
    <property type="project" value="UniProtKB-KW"/>
</dbReference>
<keyword evidence="4" id="KW-0788">Thiol protease</keyword>
<evidence type="ECO:0000256" key="5">
    <source>
        <dbReference type="SAM" id="MobiDB-lite"/>
    </source>
</evidence>
<dbReference type="GO" id="GO:0008234">
    <property type="term" value="F:cysteine-type peptidase activity"/>
    <property type="evidence" value="ECO:0007669"/>
    <property type="project" value="UniProtKB-KW"/>
</dbReference>
<reference evidence="6" key="1">
    <citation type="submission" date="2023-07" db="EMBL/GenBank/DDBJ databases">
        <title>Black Yeasts Isolated from many extreme environments.</title>
        <authorList>
            <person name="Coleine C."/>
            <person name="Stajich J.E."/>
            <person name="Selbmann L."/>
        </authorList>
    </citation>
    <scope>NUCLEOTIDE SEQUENCE</scope>
    <source>
        <strain evidence="6">CCFEE 5485</strain>
    </source>
</reference>
<dbReference type="EMBL" id="JAUTXT010000005">
    <property type="protein sequence ID" value="KAK3678224.1"/>
    <property type="molecule type" value="Genomic_DNA"/>
</dbReference>
<dbReference type="Gene3D" id="3.40.630.20">
    <property type="entry name" value="Peptidase C15, pyroglutamyl peptidase I-like"/>
    <property type="match status" value="1"/>
</dbReference>
<feature type="compositionally biased region" description="Basic and acidic residues" evidence="5">
    <location>
        <begin position="121"/>
        <end position="140"/>
    </location>
</feature>
<dbReference type="Proteomes" id="UP001274830">
    <property type="component" value="Unassembled WGS sequence"/>
</dbReference>
<evidence type="ECO:0000256" key="3">
    <source>
        <dbReference type="ARBA" id="ARBA00022801"/>
    </source>
</evidence>
<dbReference type="InterPro" id="IPR016125">
    <property type="entry name" value="Peptidase_C15-like"/>
</dbReference>
<gene>
    <name evidence="6" type="ORF">LTR78_002320</name>
</gene>